<evidence type="ECO:0000259" key="1">
    <source>
        <dbReference type="Pfam" id="PF01593"/>
    </source>
</evidence>
<dbReference type="Pfam" id="PF01593">
    <property type="entry name" value="Amino_oxidase"/>
    <property type="match status" value="1"/>
</dbReference>
<dbReference type="Proteomes" id="UP001147747">
    <property type="component" value="Unassembled WGS sequence"/>
</dbReference>
<protein>
    <recommendedName>
        <fullName evidence="1">Amine oxidase domain-containing protein</fullName>
    </recommendedName>
</protein>
<evidence type="ECO:0000313" key="2">
    <source>
        <dbReference type="EMBL" id="KAJ5386661.1"/>
    </source>
</evidence>
<dbReference type="GeneID" id="81372819"/>
<evidence type="ECO:0000313" key="3">
    <source>
        <dbReference type="Proteomes" id="UP001147747"/>
    </source>
</evidence>
<dbReference type="GO" id="GO:0050660">
    <property type="term" value="F:flavin adenine dinucleotide binding"/>
    <property type="evidence" value="ECO:0007669"/>
    <property type="project" value="TreeGrafter"/>
</dbReference>
<gene>
    <name evidence="2" type="ORF">N7509_009202</name>
</gene>
<feature type="domain" description="Amine oxidase" evidence="1">
    <location>
        <begin position="14"/>
        <end position="484"/>
    </location>
</feature>
<dbReference type="PANTHER" id="PTHR10742">
    <property type="entry name" value="FLAVIN MONOAMINE OXIDASE"/>
    <property type="match status" value="1"/>
</dbReference>
<dbReference type="RefSeq" id="XP_056484459.1">
    <property type="nucleotide sequence ID" value="XM_056633839.1"/>
</dbReference>
<dbReference type="Gene3D" id="3.90.660.10">
    <property type="match status" value="1"/>
</dbReference>
<sequence length="509" mass="56327">MGPKPHIGVVGSGISGLRCADILVQNGARVTILEARDRIGGRVHQNDLAGHLVDLGPNWIHGKGENPIMSIAEATQTVAHDPEGRNISISCDGQLVNEERATKSAEFVWTTIEQAFEYSNQHGDSIPSEQSLFDFIQEKLEKTDFSDEDKILCLDSCKLWGAYVGDPIERQSLRFFRLEECIDGNNYFVASTYQRILQHVAKTALAQANIRFKQPVMKVETPPKNEQEPNQNQVTVTTASGEIYKFDQLVITCPLGWLKRNTEAFEPQLPRRFLQAVNNISYGRLEKVFVKFPEAFWHSESTKTTQASKAQPTSPVFAQFLEPTYTSHPKDIQWNQECLSLSNLPSPCAQPTLLFYTYGPCGTNIVNQIADLDETSIEYKQILTNILEPFYSKLPGYDPSSPSCKPSSILATRWQLDPYAGNGSYCNFQIGLTAGDEDIEVLRSGDGLGAERGIWFAGEHTAPFVALGTTTGAYWSGERAAAQVCERLGLGSVGVESMRNDSLPSGSEK</sequence>
<dbReference type="InterPro" id="IPR002937">
    <property type="entry name" value="Amino_oxidase"/>
</dbReference>
<dbReference type="EMBL" id="JAPZBU010000009">
    <property type="protein sequence ID" value="KAJ5386661.1"/>
    <property type="molecule type" value="Genomic_DNA"/>
</dbReference>
<dbReference type="GO" id="GO:0016491">
    <property type="term" value="F:oxidoreductase activity"/>
    <property type="evidence" value="ECO:0007669"/>
    <property type="project" value="InterPro"/>
</dbReference>
<dbReference type="InterPro" id="IPR036188">
    <property type="entry name" value="FAD/NAD-bd_sf"/>
</dbReference>
<dbReference type="InterPro" id="IPR050281">
    <property type="entry name" value="Flavin_monoamine_oxidase"/>
</dbReference>
<dbReference type="SUPFAM" id="SSF51905">
    <property type="entry name" value="FAD/NAD(P)-binding domain"/>
    <property type="match status" value="1"/>
</dbReference>
<reference evidence="2" key="1">
    <citation type="submission" date="2022-12" db="EMBL/GenBank/DDBJ databases">
        <authorList>
            <person name="Petersen C."/>
        </authorList>
    </citation>
    <scope>NUCLEOTIDE SEQUENCE</scope>
    <source>
        <strain evidence="2">IBT 29677</strain>
    </source>
</reference>
<comment type="caution">
    <text evidence="2">The sequence shown here is derived from an EMBL/GenBank/DDBJ whole genome shotgun (WGS) entry which is preliminary data.</text>
</comment>
<dbReference type="OrthoDB" id="5046242at2759"/>
<proteinExistence type="predicted"/>
<dbReference type="PANTHER" id="PTHR10742:SF414">
    <property type="entry name" value="CONTAINING AMINE OXIDASE, PUTATIVE (AFU_ORTHOLOGUE AFUA_3G12150)-RELATED"/>
    <property type="match status" value="1"/>
</dbReference>
<dbReference type="Gene3D" id="3.50.50.60">
    <property type="entry name" value="FAD/NAD(P)-binding domain"/>
    <property type="match status" value="1"/>
</dbReference>
<organism evidence="2 3">
    <name type="scientific">Penicillium cosmopolitanum</name>
    <dbReference type="NCBI Taxonomy" id="1131564"/>
    <lineage>
        <taxon>Eukaryota</taxon>
        <taxon>Fungi</taxon>
        <taxon>Dikarya</taxon>
        <taxon>Ascomycota</taxon>
        <taxon>Pezizomycotina</taxon>
        <taxon>Eurotiomycetes</taxon>
        <taxon>Eurotiomycetidae</taxon>
        <taxon>Eurotiales</taxon>
        <taxon>Aspergillaceae</taxon>
        <taxon>Penicillium</taxon>
    </lineage>
</organism>
<reference evidence="2" key="2">
    <citation type="journal article" date="2023" name="IMA Fungus">
        <title>Comparative genomic study of the Penicillium genus elucidates a diverse pangenome and 15 lateral gene transfer events.</title>
        <authorList>
            <person name="Petersen C."/>
            <person name="Sorensen T."/>
            <person name="Nielsen M.R."/>
            <person name="Sondergaard T.E."/>
            <person name="Sorensen J.L."/>
            <person name="Fitzpatrick D.A."/>
            <person name="Frisvad J.C."/>
            <person name="Nielsen K.L."/>
        </authorList>
    </citation>
    <scope>NUCLEOTIDE SEQUENCE</scope>
    <source>
        <strain evidence="2">IBT 29677</strain>
    </source>
</reference>
<keyword evidence="3" id="KW-1185">Reference proteome</keyword>
<accession>A0A9X0B3F4</accession>
<name>A0A9X0B3F4_9EURO</name>
<dbReference type="AlphaFoldDB" id="A0A9X0B3F4"/>
<dbReference type="GO" id="GO:0006338">
    <property type="term" value="P:chromatin remodeling"/>
    <property type="evidence" value="ECO:0007669"/>
    <property type="project" value="TreeGrafter"/>
</dbReference>
<dbReference type="PRINTS" id="PR00419">
    <property type="entry name" value="ADXRDTASE"/>
</dbReference>
<dbReference type="GO" id="GO:0003682">
    <property type="term" value="F:chromatin binding"/>
    <property type="evidence" value="ECO:0007669"/>
    <property type="project" value="TreeGrafter"/>
</dbReference>
<dbReference type="SUPFAM" id="SSF54373">
    <property type="entry name" value="FAD-linked reductases, C-terminal domain"/>
    <property type="match status" value="1"/>
</dbReference>